<reference evidence="1 2" key="1">
    <citation type="submission" date="2013-01" db="EMBL/GenBank/DDBJ databases">
        <authorList>
            <person name="Fiebig A."/>
            <person name="Goeker M."/>
            <person name="Klenk H.-P.P."/>
        </authorList>
    </citation>
    <scope>NUCLEOTIDE SEQUENCE [LARGE SCALE GENOMIC DNA]</scope>
    <source>
        <strain evidence="1 2">DSM 24838</strain>
    </source>
</reference>
<proteinExistence type="predicted"/>
<gene>
    <name evidence="1" type="ORF">Wenmar_01514</name>
</gene>
<evidence type="ECO:0000313" key="1">
    <source>
        <dbReference type="EMBL" id="KIQ69944.1"/>
    </source>
</evidence>
<keyword evidence="2" id="KW-1185">Reference proteome</keyword>
<dbReference type="AlphaFoldDB" id="A0A0D0Q649"/>
<accession>A0A0D0Q649</accession>
<organism evidence="1 2">
    <name type="scientific">Wenxinia marina DSM 24838</name>
    <dbReference type="NCBI Taxonomy" id="1123501"/>
    <lineage>
        <taxon>Bacteria</taxon>
        <taxon>Pseudomonadati</taxon>
        <taxon>Pseudomonadota</taxon>
        <taxon>Alphaproteobacteria</taxon>
        <taxon>Rhodobacterales</taxon>
        <taxon>Roseobacteraceae</taxon>
        <taxon>Wenxinia</taxon>
    </lineage>
</organism>
<sequence length="124" mass="13872">MTETDEARDDRSASDEAELAGLRRDAIALLESVRTSVRTLLDGVKDDAASHPDVRELTARTAEYEKAIRIYLEIQTRLDELFAKHARVIAAYEIDFDAVRHDIGCRLARIRECCAEGDVPGDPD</sequence>
<dbReference type="OrthoDB" id="7873197at2"/>
<evidence type="ECO:0000313" key="2">
    <source>
        <dbReference type="Proteomes" id="UP000035100"/>
    </source>
</evidence>
<dbReference type="RefSeq" id="WP_018301123.1">
    <property type="nucleotide sequence ID" value="NZ_KB902276.1"/>
</dbReference>
<protein>
    <submittedName>
        <fullName evidence="1">Uncharacterized protein</fullName>
    </submittedName>
</protein>
<name>A0A0D0Q649_9RHOB</name>
<dbReference type="STRING" id="1123501.Wenmar_01514"/>
<dbReference type="EMBL" id="AONG01000008">
    <property type="protein sequence ID" value="KIQ69944.1"/>
    <property type="molecule type" value="Genomic_DNA"/>
</dbReference>
<dbReference type="Proteomes" id="UP000035100">
    <property type="component" value="Unassembled WGS sequence"/>
</dbReference>
<dbReference type="eggNOG" id="ENOG5033I58">
    <property type="taxonomic scope" value="Bacteria"/>
</dbReference>
<comment type="caution">
    <text evidence="1">The sequence shown here is derived from an EMBL/GenBank/DDBJ whole genome shotgun (WGS) entry which is preliminary data.</text>
</comment>